<dbReference type="Pfam" id="PF00885">
    <property type="entry name" value="DMRL_synthase"/>
    <property type="match status" value="1"/>
</dbReference>
<proteinExistence type="inferred from homology"/>
<dbReference type="GO" id="GO:0009231">
    <property type="term" value="P:riboflavin biosynthetic process"/>
    <property type="evidence" value="ECO:0007669"/>
    <property type="project" value="UniProtKB-UniRule"/>
</dbReference>
<reference evidence="8" key="1">
    <citation type="journal article" date="2020" name="mSystems">
        <title>Genome- and Community-Level Interaction Insights into Carbon Utilization and Element Cycling Functions of Hydrothermarchaeota in Hydrothermal Sediment.</title>
        <authorList>
            <person name="Zhou Z."/>
            <person name="Liu Y."/>
            <person name="Xu W."/>
            <person name="Pan J."/>
            <person name="Luo Z.H."/>
            <person name="Li M."/>
        </authorList>
    </citation>
    <scope>NUCLEOTIDE SEQUENCE [LARGE SCALE GENOMIC DNA]</scope>
    <source>
        <strain evidence="8">SpSt-780</strain>
    </source>
</reference>
<evidence type="ECO:0000256" key="7">
    <source>
        <dbReference type="HAMAP-Rule" id="MF_00178"/>
    </source>
</evidence>
<evidence type="ECO:0000256" key="6">
    <source>
        <dbReference type="ARBA" id="ARBA00048785"/>
    </source>
</evidence>
<evidence type="ECO:0000256" key="5">
    <source>
        <dbReference type="ARBA" id="ARBA00022679"/>
    </source>
</evidence>
<dbReference type="Gene3D" id="3.40.50.960">
    <property type="entry name" value="Lumazine/riboflavin synthase"/>
    <property type="match status" value="1"/>
</dbReference>
<dbReference type="InterPro" id="IPR034964">
    <property type="entry name" value="LS"/>
</dbReference>
<feature type="binding site" evidence="7">
    <location>
        <position position="21"/>
    </location>
    <ligand>
        <name>5-amino-6-(D-ribitylamino)uracil</name>
        <dbReference type="ChEBI" id="CHEBI:15934"/>
    </ligand>
</feature>
<dbReference type="PANTHER" id="PTHR21058:SF0">
    <property type="entry name" value="6,7-DIMETHYL-8-RIBITYLLUMAZINE SYNTHASE"/>
    <property type="match status" value="1"/>
</dbReference>
<dbReference type="GO" id="GO:0000906">
    <property type="term" value="F:6,7-dimethyl-8-ribityllumazine synthase activity"/>
    <property type="evidence" value="ECO:0007669"/>
    <property type="project" value="UniProtKB-UniRule"/>
</dbReference>
<evidence type="ECO:0000313" key="8">
    <source>
        <dbReference type="EMBL" id="HGW91814.1"/>
    </source>
</evidence>
<dbReference type="InterPro" id="IPR036467">
    <property type="entry name" value="LS/RS_sf"/>
</dbReference>
<feature type="binding site" evidence="7">
    <location>
        <position position="108"/>
    </location>
    <ligand>
        <name>5-amino-6-(D-ribitylamino)uracil</name>
        <dbReference type="ChEBI" id="CHEBI:15934"/>
    </ligand>
</feature>
<comment type="pathway">
    <text evidence="1 7">Cofactor biosynthesis; riboflavin biosynthesis; riboflavin from 2-hydroxy-3-oxobutyl phosphate and 5-amino-6-(D-ribitylamino)uracil: step 1/2.</text>
</comment>
<dbReference type="PANTHER" id="PTHR21058">
    <property type="entry name" value="6,7-DIMETHYL-8-RIBITYLLUMAZINE SYNTHASE DMRL SYNTHASE LUMAZINE SYNTHASE"/>
    <property type="match status" value="1"/>
</dbReference>
<evidence type="ECO:0000256" key="1">
    <source>
        <dbReference type="ARBA" id="ARBA00004917"/>
    </source>
</evidence>
<evidence type="ECO:0000256" key="3">
    <source>
        <dbReference type="ARBA" id="ARBA00012664"/>
    </source>
</evidence>
<comment type="catalytic activity">
    <reaction evidence="6 7">
        <text>(2S)-2-hydroxy-3-oxobutyl phosphate + 5-amino-6-(D-ribitylamino)uracil = 6,7-dimethyl-8-(1-D-ribityl)lumazine + phosphate + 2 H2O + H(+)</text>
        <dbReference type="Rhea" id="RHEA:26152"/>
        <dbReference type="ChEBI" id="CHEBI:15377"/>
        <dbReference type="ChEBI" id="CHEBI:15378"/>
        <dbReference type="ChEBI" id="CHEBI:15934"/>
        <dbReference type="ChEBI" id="CHEBI:43474"/>
        <dbReference type="ChEBI" id="CHEBI:58201"/>
        <dbReference type="ChEBI" id="CHEBI:58830"/>
        <dbReference type="EC" id="2.5.1.78"/>
    </reaction>
</comment>
<dbReference type="GO" id="GO:0005829">
    <property type="term" value="C:cytosol"/>
    <property type="evidence" value="ECO:0007669"/>
    <property type="project" value="TreeGrafter"/>
</dbReference>
<dbReference type="InterPro" id="IPR002180">
    <property type="entry name" value="LS/RS"/>
</dbReference>
<dbReference type="EC" id="2.5.1.78" evidence="3 7"/>
<comment type="function">
    <text evidence="7">Catalyzes the formation of 6,7-dimethyl-8-ribityllumazine by condensation of 5-amino-6-(D-ribitylamino)uracil with 3,4-dihydroxy-2-butanone 4-phosphate. This is the penultimate step in the biosynthesis of riboflavin.</text>
</comment>
<feature type="active site" description="Proton donor" evidence="7">
    <location>
        <position position="83"/>
    </location>
</feature>
<dbReference type="UniPathway" id="UPA00275">
    <property type="reaction ID" value="UER00404"/>
</dbReference>
<feature type="binding site" evidence="7">
    <location>
        <begin position="53"/>
        <end position="55"/>
    </location>
    <ligand>
        <name>5-amino-6-(D-ribitylamino)uracil</name>
        <dbReference type="ChEBI" id="CHEBI:15934"/>
    </ligand>
</feature>
<dbReference type="HAMAP" id="MF_00178">
    <property type="entry name" value="Lumazine_synth"/>
    <property type="match status" value="1"/>
</dbReference>
<feature type="binding site" evidence="7">
    <location>
        <begin position="80"/>
        <end position="81"/>
    </location>
    <ligand>
        <name>(2S)-2-hydroxy-3-oxobutyl phosphate</name>
        <dbReference type="ChEBI" id="CHEBI:58830"/>
    </ligand>
</feature>
<gene>
    <name evidence="7" type="primary">ribH</name>
    <name evidence="8" type="ORF">ENV67_04650</name>
</gene>
<comment type="similarity">
    <text evidence="2 7">Belongs to the DMRL synthase family.</text>
</comment>
<dbReference type="GO" id="GO:0009349">
    <property type="term" value="C:riboflavin synthase complex"/>
    <property type="evidence" value="ECO:0007669"/>
    <property type="project" value="UniProtKB-UniRule"/>
</dbReference>
<feature type="binding site" evidence="7">
    <location>
        <position position="122"/>
    </location>
    <ligand>
        <name>(2S)-2-hydroxy-3-oxobutyl phosphate</name>
        <dbReference type="ChEBI" id="CHEBI:58830"/>
    </ligand>
</feature>
<evidence type="ECO:0000256" key="4">
    <source>
        <dbReference type="ARBA" id="ARBA00022619"/>
    </source>
</evidence>
<comment type="caution">
    <text evidence="8">The sequence shown here is derived from an EMBL/GenBank/DDBJ whole genome shotgun (WGS) entry which is preliminary data.</text>
</comment>
<keyword evidence="5 7" id="KW-0808">Transferase</keyword>
<organism evidence="8">
    <name type="scientific">candidate division WOR-3 bacterium</name>
    <dbReference type="NCBI Taxonomy" id="2052148"/>
    <lineage>
        <taxon>Bacteria</taxon>
        <taxon>Bacteria division WOR-3</taxon>
    </lineage>
</organism>
<dbReference type="EMBL" id="DTHG01000058">
    <property type="protein sequence ID" value="HGW91814.1"/>
    <property type="molecule type" value="Genomic_DNA"/>
</dbReference>
<name>A0A7C4UCG8_UNCW3</name>
<protein>
    <recommendedName>
        <fullName evidence="3 7">6,7-dimethyl-8-ribityllumazine synthase</fullName>
        <shortName evidence="7">DMRL synthase</shortName>
        <shortName evidence="7">LS</shortName>
        <shortName evidence="7">Lumazine synthase</shortName>
        <ecNumber evidence="3 7">2.5.1.78</ecNumber>
    </recommendedName>
</protein>
<accession>A0A7C4UCG8</accession>
<feature type="binding site" evidence="7">
    <location>
        <begin position="75"/>
        <end position="77"/>
    </location>
    <ligand>
        <name>5-amino-6-(D-ribitylamino)uracil</name>
        <dbReference type="ChEBI" id="CHEBI:15934"/>
    </ligand>
</feature>
<dbReference type="CDD" id="cd09209">
    <property type="entry name" value="Lumazine_synthase-I"/>
    <property type="match status" value="1"/>
</dbReference>
<dbReference type="NCBIfam" id="TIGR00114">
    <property type="entry name" value="lumazine-synth"/>
    <property type="match status" value="1"/>
</dbReference>
<dbReference type="SUPFAM" id="SSF52121">
    <property type="entry name" value="Lumazine synthase"/>
    <property type="match status" value="1"/>
</dbReference>
<dbReference type="AlphaFoldDB" id="A0A7C4UCG8"/>
<evidence type="ECO:0000256" key="2">
    <source>
        <dbReference type="ARBA" id="ARBA00007424"/>
    </source>
</evidence>
<sequence length="149" mass="16415">MEYQGRLIGKGKKIGIVVSRFNSLVTKHLLDGAIDCLKRHGVEDYDIYWTPGSFEIPIVLKKIVKKYDGLIALSAVIRGDTPHFDFVANEISKGIARISLDSGVPISFGVITADTEEQALTRAGLKHGNKGWDAAMSVIEMINLMEEIK</sequence>
<keyword evidence="4 7" id="KW-0686">Riboflavin biosynthesis</keyword>